<evidence type="ECO:0000313" key="4">
    <source>
        <dbReference type="EMBL" id="BAD87010.1"/>
    </source>
</evidence>
<name>Q5JNE7_ORYSJ</name>
<dbReference type="GO" id="GO:0003729">
    <property type="term" value="F:mRNA binding"/>
    <property type="evidence" value="ECO:0007669"/>
    <property type="project" value="UniProtKB-ARBA"/>
</dbReference>
<keyword evidence="1" id="KW-1017">Isopeptide bond</keyword>
<gene>
    <name evidence="4" type="primary">P0435H01.36</name>
</gene>
<dbReference type="SUPFAM" id="SSF54236">
    <property type="entry name" value="Ubiquitin-like"/>
    <property type="match status" value="1"/>
</dbReference>
<dbReference type="Pfam" id="PF00240">
    <property type="entry name" value="ubiquitin"/>
    <property type="match status" value="1"/>
</dbReference>
<dbReference type="Gene3D" id="3.10.20.90">
    <property type="entry name" value="Phosphatidylinositol 3-kinase Catalytic Subunit, Chain A, domain 1"/>
    <property type="match status" value="1"/>
</dbReference>
<feature type="region of interest" description="Disordered" evidence="2">
    <location>
        <begin position="110"/>
        <end position="144"/>
    </location>
</feature>
<dbReference type="FunFam" id="3.10.20.90:FF:000575">
    <property type="entry name" value="Ubiquitin-60S ribosomal protein L40"/>
    <property type="match status" value="1"/>
</dbReference>
<dbReference type="InterPro" id="IPR050158">
    <property type="entry name" value="Ubiquitin_ubiquitin-like"/>
</dbReference>
<dbReference type="InterPro" id="IPR000626">
    <property type="entry name" value="Ubiquitin-like_dom"/>
</dbReference>
<dbReference type="PROSITE" id="PS50053">
    <property type="entry name" value="UBIQUITIN_2"/>
    <property type="match status" value="1"/>
</dbReference>
<protein>
    <recommendedName>
        <fullName evidence="3">Ubiquitin-like domain-containing protein</fullName>
    </recommendedName>
</protein>
<organism evidence="4">
    <name type="scientific">Oryza sativa subsp. japonica</name>
    <name type="common">Rice</name>
    <dbReference type="NCBI Taxonomy" id="39947"/>
    <lineage>
        <taxon>Eukaryota</taxon>
        <taxon>Viridiplantae</taxon>
        <taxon>Streptophyta</taxon>
        <taxon>Embryophyta</taxon>
        <taxon>Tracheophyta</taxon>
        <taxon>Spermatophyta</taxon>
        <taxon>Magnoliopsida</taxon>
        <taxon>Liliopsida</taxon>
        <taxon>Poales</taxon>
        <taxon>Poaceae</taxon>
        <taxon>BOP clade</taxon>
        <taxon>Oryzoideae</taxon>
        <taxon>Oryzeae</taxon>
        <taxon>Oryzinae</taxon>
        <taxon>Oryza</taxon>
        <taxon>Oryza sativa</taxon>
    </lineage>
</organism>
<feature type="compositionally biased region" description="Gly residues" evidence="2">
    <location>
        <begin position="238"/>
        <end position="250"/>
    </location>
</feature>
<accession>Q5JNE7</accession>
<dbReference type="SMART" id="SM00213">
    <property type="entry name" value="UBQ"/>
    <property type="match status" value="1"/>
</dbReference>
<proteinExistence type="predicted"/>
<dbReference type="Proteomes" id="UP000817658">
    <property type="component" value="Chromosome 1"/>
</dbReference>
<reference evidence="4" key="1">
    <citation type="journal article" date="2002" name="Nature">
        <title>The genome sequence and structure of rice chromosome 1.</title>
        <authorList>
            <person name="Sasaki T."/>
            <person name="Matsumoto T."/>
            <person name="Yamamoto K."/>
            <person name="Sakata K."/>
            <person name="Baba T."/>
            <person name="Katayose Y."/>
            <person name="Wu J."/>
            <person name="Niimura Y."/>
            <person name="Cheng Z."/>
            <person name="Nagamura Y."/>
            <person name="Antonio B.A."/>
            <person name="Kanamori H."/>
            <person name="Hosokawa S."/>
            <person name="Masukawa M."/>
            <person name="Arikawa K."/>
            <person name="Chiden Y."/>
            <person name="Hayashi M."/>
            <person name="Okamoto M."/>
            <person name="Ando T."/>
            <person name="Aoki H."/>
            <person name="Arita K."/>
            <person name="Hamada M."/>
            <person name="Harada C."/>
            <person name="Hijishita S."/>
            <person name="Honda M."/>
            <person name="Ichikawa Y."/>
            <person name="Idonuma A."/>
            <person name="Iijima M."/>
            <person name="Ikeda M."/>
            <person name="Ikeno M."/>
            <person name="Itoh S."/>
            <person name="Itoh T."/>
            <person name="Itoh Y."/>
            <person name="Itoh Y."/>
            <person name="Iwabuchi A."/>
            <person name="Kamiya K."/>
            <person name="Karasawa W."/>
            <person name="Katagiri S."/>
            <person name="Kikuta A."/>
            <person name="Kobayashi N."/>
            <person name="Kono I."/>
            <person name="Machita K."/>
            <person name="Maehara T."/>
            <person name="Mizuno H."/>
            <person name="Mizubayashi T."/>
            <person name="Mukai Y."/>
            <person name="Nagasaki H."/>
            <person name="Nakashima M."/>
            <person name="Nakama Y."/>
            <person name="Nakamichi Y."/>
            <person name="Nakamura M."/>
            <person name="Namiki N."/>
            <person name="Negishi M."/>
            <person name="Ohta I."/>
            <person name="Ono N."/>
            <person name="Saji S."/>
            <person name="Sakai K."/>
            <person name="Shibata M."/>
            <person name="Shimokawa T."/>
            <person name="Shomura A."/>
            <person name="Song J."/>
            <person name="Takazaki Y."/>
            <person name="Terasawa K."/>
            <person name="Tsuji K."/>
            <person name="Waki K."/>
            <person name="Yamagata H."/>
            <person name="Yamane H."/>
            <person name="Yoshiki S."/>
            <person name="Yoshihara R."/>
            <person name="Yukawa K."/>
            <person name="Zhong H."/>
            <person name="Iwama H."/>
            <person name="Endo T."/>
            <person name="Ito H."/>
            <person name="Hahn J.H."/>
            <person name="Kim H.I."/>
            <person name="Eun M.Y."/>
            <person name="Yano M."/>
            <person name="Jiang J."/>
            <person name="Gojobori T."/>
        </authorList>
    </citation>
    <scope>NUCLEOTIDE SEQUENCE [LARGE SCALE GENOMIC DNA]</scope>
</reference>
<feature type="region of interest" description="Disordered" evidence="2">
    <location>
        <begin position="227"/>
        <end position="314"/>
    </location>
</feature>
<dbReference type="InterPro" id="IPR029071">
    <property type="entry name" value="Ubiquitin-like_domsf"/>
</dbReference>
<feature type="domain" description="Ubiquitin-like" evidence="3">
    <location>
        <begin position="1"/>
        <end position="78"/>
    </location>
</feature>
<evidence type="ECO:0000259" key="3">
    <source>
        <dbReference type="PROSITE" id="PS50053"/>
    </source>
</evidence>
<dbReference type="CDD" id="cd17039">
    <property type="entry name" value="Ubl_ubiquitin_like"/>
    <property type="match status" value="1"/>
</dbReference>
<dbReference type="EMBL" id="AP003142">
    <property type="protein sequence ID" value="BAD87010.1"/>
    <property type="molecule type" value="Genomic_DNA"/>
</dbReference>
<dbReference type="AlphaFoldDB" id="Q5JNE7"/>
<dbReference type="PANTHER" id="PTHR10666">
    <property type="entry name" value="UBIQUITIN"/>
    <property type="match status" value="1"/>
</dbReference>
<evidence type="ECO:0000256" key="1">
    <source>
        <dbReference type="ARBA" id="ARBA00022499"/>
    </source>
</evidence>
<feature type="compositionally biased region" description="Basic residues" evidence="2">
    <location>
        <begin position="258"/>
        <end position="271"/>
    </location>
</feature>
<evidence type="ECO:0000256" key="2">
    <source>
        <dbReference type="SAM" id="MobiDB-lite"/>
    </source>
</evidence>
<sequence>MRIMVRTLRGDWVALDVDGATTTVAQVKGMVMARERIAVAMQRLFFAGRCLDDDHSTLADYGVRHDSVVFLSLRLATDAYHRRGEGKILSRLRVDAWTSQHDAGRAPAVARWPTGTHDAGVGERKREGREREETLDVSGDGATTGLSIRRRRGHHLGLNHVAIEYGERRTPVRFLDTGWASRFVLYAFSSNSDDLLFFSSAGEDPTGEEFAGSRGMAGGGGNSMVGGGSGGWRQSRRAGGGRWAGVGGRGTLPPTARGGRRGGGGRRRGRRLVGGVSPAPLTPSGQPARRAAVAAGDRAEPLASAKGGEREEKR</sequence>
<feature type="compositionally biased region" description="Basic and acidic residues" evidence="2">
    <location>
        <begin position="120"/>
        <end position="134"/>
    </location>
</feature>